<evidence type="ECO:0000256" key="1">
    <source>
        <dbReference type="SAM" id="MobiDB-lite"/>
    </source>
</evidence>
<dbReference type="InterPro" id="IPR036869">
    <property type="entry name" value="J_dom_sf"/>
</dbReference>
<dbReference type="AlphaFoldDB" id="A0AAV9J4N4"/>
<organism evidence="2 3">
    <name type="scientific">Oleoguttula mirabilis</name>
    <dbReference type="NCBI Taxonomy" id="1507867"/>
    <lineage>
        <taxon>Eukaryota</taxon>
        <taxon>Fungi</taxon>
        <taxon>Dikarya</taxon>
        <taxon>Ascomycota</taxon>
        <taxon>Pezizomycotina</taxon>
        <taxon>Dothideomycetes</taxon>
        <taxon>Dothideomycetidae</taxon>
        <taxon>Mycosphaerellales</taxon>
        <taxon>Teratosphaeriaceae</taxon>
        <taxon>Oleoguttula</taxon>
    </lineage>
</organism>
<dbReference type="EMBL" id="JAVFHQ010000086">
    <property type="protein sequence ID" value="KAK4539689.1"/>
    <property type="molecule type" value="Genomic_DNA"/>
</dbReference>
<evidence type="ECO:0000313" key="3">
    <source>
        <dbReference type="Proteomes" id="UP001324427"/>
    </source>
</evidence>
<sequence length="190" mass="21609">MAPPVPDYYLILDVGTGAKLWRIRAAGRQRKRELRAACYGSDDDQMEAVVEAVEALVDERERYEYDLEHAPIAEAWGDFLAESDGKFFRLDDSDSEASFVDDKTETDEEEEEDECMDEDGIKSDFYAEDSMDEDGESDSDLEGDSAVKDAAESDTESELDPVEYYRAGYLLYEHGVETVVEQLGRDYRCR</sequence>
<accession>A0AAV9J4N4</accession>
<dbReference type="SUPFAM" id="SSF46565">
    <property type="entry name" value="Chaperone J-domain"/>
    <property type="match status" value="1"/>
</dbReference>
<proteinExistence type="predicted"/>
<gene>
    <name evidence="2" type="ORF">LTR36_010452</name>
</gene>
<feature type="compositionally biased region" description="Acidic residues" evidence="1">
    <location>
        <begin position="104"/>
        <end position="118"/>
    </location>
</feature>
<feature type="compositionally biased region" description="Acidic residues" evidence="1">
    <location>
        <begin position="126"/>
        <end position="143"/>
    </location>
</feature>
<evidence type="ECO:0000313" key="2">
    <source>
        <dbReference type="EMBL" id="KAK4539689.1"/>
    </source>
</evidence>
<dbReference type="Proteomes" id="UP001324427">
    <property type="component" value="Unassembled WGS sequence"/>
</dbReference>
<keyword evidence="3" id="KW-1185">Reference proteome</keyword>
<name>A0AAV9J4N4_9PEZI</name>
<reference evidence="2 3" key="1">
    <citation type="submission" date="2021-11" db="EMBL/GenBank/DDBJ databases">
        <title>Black yeast isolated from Biological Soil Crust.</title>
        <authorList>
            <person name="Kurbessoian T."/>
        </authorList>
    </citation>
    <scope>NUCLEOTIDE SEQUENCE [LARGE SCALE GENOMIC DNA]</scope>
    <source>
        <strain evidence="2 3">CCFEE 5522</strain>
    </source>
</reference>
<comment type="caution">
    <text evidence="2">The sequence shown here is derived from an EMBL/GenBank/DDBJ whole genome shotgun (WGS) entry which is preliminary data.</text>
</comment>
<feature type="region of interest" description="Disordered" evidence="1">
    <location>
        <begin position="92"/>
        <end position="160"/>
    </location>
</feature>
<protein>
    <submittedName>
        <fullName evidence="2">Uncharacterized protein</fullName>
    </submittedName>
</protein>